<dbReference type="PANTHER" id="PTHR10361">
    <property type="entry name" value="SODIUM-BILE ACID COTRANSPORTER"/>
    <property type="match status" value="1"/>
</dbReference>
<evidence type="ECO:0000256" key="2">
    <source>
        <dbReference type="ARBA" id="ARBA00004141"/>
    </source>
</evidence>
<keyword evidence="9" id="KW-1185">Reference proteome</keyword>
<dbReference type="AlphaFoldDB" id="A0A2R6XEG0"/>
<feature type="transmembrane region" description="Helical" evidence="7">
    <location>
        <begin position="219"/>
        <end position="239"/>
    </location>
</feature>
<evidence type="ECO:0000256" key="1">
    <source>
        <dbReference type="ARBA" id="ARBA00004119"/>
    </source>
</evidence>
<dbReference type="Gramene" id="Mp4g23580.1">
    <property type="protein sequence ID" value="Mp4g23580.1.cds"/>
    <property type="gene ID" value="Mp4g23580"/>
</dbReference>
<evidence type="ECO:0000256" key="3">
    <source>
        <dbReference type="ARBA" id="ARBA00006528"/>
    </source>
</evidence>
<dbReference type="PANTHER" id="PTHR10361:SF30">
    <property type="entry name" value="SODIUM_METABOLITE COTRANSPORTER BASS6, CHLOROPLASTIC-RELATED"/>
    <property type="match status" value="1"/>
</dbReference>
<gene>
    <name evidence="8" type="ORF">MARPO_0020s0121</name>
</gene>
<evidence type="ECO:0000256" key="6">
    <source>
        <dbReference type="ARBA" id="ARBA00023136"/>
    </source>
</evidence>
<feature type="transmembrane region" description="Helical" evidence="7">
    <location>
        <begin position="246"/>
        <end position="269"/>
    </location>
</feature>
<evidence type="ECO:0000256" key="4">
    <source>
        <dbReference type="ARBA" id="ARBA00022692"/>
    </source>
</evidence>
<dbReference type="Proteomes" id="UP000244005">
    <property type="component" value="Unassembled WGS sequence"/>
</dbReference>
<evidence type="ECO:0000313" key="9">
    <source>
        <dbReference type="Proteomes" id="UP000244005"/>
    </source>
</evidence>
<dbReference type="GO" id="GO:0009941">
    <property type="term" value="C:chloroplast envelope"/>
    <property type="evidence" value="ECO:0007669"/>
    <property type="project" value="UniProtKB-SubCell"/>
</dbReference>
<evidence type="ECO:0000313" key="8">
    <source>
        <dbReference type="EMBL" id="PTQ44473.1"/>
    </source>
</evidence>
<feature type="transmembrane region" description="Helical" evidence="7">
    <location>
        <begin position="127"/>
        <end position="147"/>
    </location>
</feature>
<name>A0A2R6XEG0_MARPO</name>
<accession>A0A2R6XEG0</accession>
<comment type="subcellular location">
    <subcellularLocation>
        <location evidence="2">Membrane</location>
        <topology evidence="2">Multi-pass membrane protein</topology>
    </subcellularLocation>
    <subcellularLocation>
        <location evidence="1">Plastid</location>
        <location evidence="1">Chloroplast envelope</location>
    </subcellularLocation>
</comment>
<keyword evidence="6 7" id="KW-0472">Membrane</keyword>
<dbReference type="EMBL" id="KZ772692">
    <property type="protein sequence ID" value="PTQ44473.1"/>
    <property type="molecule type" value="Genomic_DNA"/>
</dbReference>
<comment type="similarity">
    <text evidence="3">Belongs to the bile acid:sodium symporter (BASS) (TC 2.A.28) family.</text>
</comment>
<sequence length="435" mass="46449">MSDLRTSCDRQALVMALCAQTRPIRLNIEQRSLSHHGVCGIMGRTQIRQMPREARLSTLGFAPSRILCNELGLNNNLLEKNRKLNGVTKCSSENVGEPNFAADSSSEKKATTLVEALKNGLLNANAYFPYAIVASTALAFAYPPSFTWFTTKYYAPALGFLMFAVGVNLSIDSFRKALDRPGVIALGYAGQFVCKPLLGLLVAFLSVQVLHLPKAVGSGLVLVACVSGAQLANYATFLVEPSMAPLSIVMTALSTISAVVVTPALSLLLLGKRLPVDVPAMMASITQIVLVPIAGGLIINKFLPAVSRAIRPTLPLSSVLVTCACIGAPMSHNIDVLRSQFGLMVLLPVFAFHFLAFIAGYKATEVVFPSEPDLDGLAKTICFTTGMQSGLLGLALANRFFEDPIVGIPSAISTVLMSLMGFGLTIVWRRPKSAV</sequence>
<dbReference type="Pfam" id="PF01758">
    <property type="entry name" value="SBF"/>
    <property type="match status" value="1"/>
</dbReference>
<feature type="transmembrane region" description="Helical" evidence="7">
    <location>
        <begin position="341"/>
        <end position="361"/>
    </location>
</feature>
<dbReference type="Gene3D" id="1.20.1530.20">
    <property type="match status" value="1"/>
</dbReference>
<evidence type="ECO:0000256" key="7">
    <source>
        <dbReference type="SAM" id="Phobius"/>
    </source>
</evidence>
<organism evidence="8 9">
    <name type="scientific">Marchantia polymorpha</name>
    <name type="common">Common liverwort</name>
    <name type="synonym">Marchantia aquatica</name>
    <dbReference type="NCBI Taxonomy" id="3197"/>
    <lineage>
        <taxon>Eukaryota</taxon>
        <taxon>Viridiplantae</taxon>
        <taxon>Streptophyta</taxon>
        <taxon>Embryophyta</taxon>
        <taxon>Marchantiophyta</taxon>
        <taxon>Marchantiopsida</taxon>
        <taxon>Marchantiidae</taxon>
        <taxon>Marchantiales</taxon>
        <taxon>Marchantiaceae</taxon>
        <taxon>Marchantia</taxon>
    </lineage>
</organism>
<feature type="transmembrane region" description="Helical" evidence="7">
    <location>
        <begin position="407"/>
        <end position="428"/>
    </location>
</feature>
<evidence type="ECO:0000256" key="5">
    <source>
        <dbReference type="ARBA" id="ARBA00022989"/>
    </source>
</evidence>
<dbReference type="InterPro" id="IPR038770">
    <property type="entry name" value="Na+/solute_symporter_sf"/>
</dbReference>
<dbReference type="GO" id="GO:0016020">
    <property type="term" value="C:membrane"/>
    <property type="evidence" value="ECO:0007669"/>
    <property type="project" value="UniProtKB-SubCell"/>
</dbReference>
<proteinExistence type="inferred from homology"/>
<dbReference type="InterPro" id="IPR002657">
    <property type="entry name" value="BilAc:Na_symport/Acr3"/>
</dbReference>
<feature type="transmembrane region" description="Helical" evidence="7">
    <location>
        <begin position="281"/>
        <end position="300"/>
    </location>
</feature>
<feature type="transmembrane region" description="Helical" evidence="7">
    <location>
        <begin position="153"/>
        <end position="171"/>
    </location>
</feature>
<keyword evidence="4 7" id="KW-0812">Transmembrane</keyword>
<reference evidence="9" key="1">
    <citation type="journal article" date="2017" name="Cell">
        <title>Insights into land plant evolution garnered from the Marchantia polymorpha genome.</title>
        <authorList>
            <person name="Bowman J.L."/>
            <person name="Kohchi T."/>
            <person name="Yamato K.T."/>
            <person name="Jenkins J."/>
            <person name="Shu S."/>
            <person name="Ishizaki K."/>
            <person name="Yamaoka S."/>
            <person name="Nishihama R."/>
            <person name="Nakamura Y."/>
            <person name="Berger F."/>
            <person name="Adam C."/>
            <person name="Aki S.S."/>
            <person name="Althoff F."/>
            <person name="Araki T."/>
            <person name="Arteaga-Vazquez M.A."/>
            <person name="Balasubrmanian S."/>
            <person name="Barry K."/>
            <person name="Bauer D."/>
            <person name="Boehm C.R."/>
            <person name="Briginshaw L."/>
            <person name="Caballero-Perez J."/>
            <person name="Catarino B."/>
            <person name="Chen F."/>
            <person name="Chiyoda S."/>
            <person name="Chovatia M."/>
            <person name="Davies K.M."/>
            <person name="Delmans M."/>
            <person name="Demura T."/>
            <person name="Dierschke T."/>
            <person name="Dolan L."/>
            <person name="Dorantes-Acosta A.E."/>
            <person name="Eklund D.M."/>
            <person name="Florent S.N."/>
            <person name="Flores-Sandoval E."/>
            <person name="Fujiyama A."/>
            <person name="Fukuzawa H."/>
            <person name="Galik B."/>
            <person name="Grimanelli D."/>
            <person name="Grimwood J."/>
            <person name="Grossniklaus U."/>
            <person name="Hamada T."/>
            <person name="Haseloff J."/>
            <person name="Hetherington A.J."/>
            <person name="Higo A."/>
            <person name="Hirakawa Y."/>
            <person name="Hundley H.N."/>
            <person name="Ikeda Y."/>
            <person name="Inoue K."/>
            <person name="Inoue S.I."/>
            <person name="Ishida S."/>
            <person name="Jia Q."/>
            <person name="Kakita M."/>
            <person name="Kanazawa T."/>
            <person name="Kawai Y."/>
            <person name="Kawashima T."/>
            <person name="Kennedy M."/>
            <person name="Kinose K."/>
            <person name="Kinoshita T."/>
            <person name="Kohara Y."/>
            <person name="Koide E."/>
            <person name="Komatsu K."/>
            <person name="Kopischke S."/>
            <person name="Kubo M."/>
            <person name="Kyozuka J."/>
            <person name="Lagercrantz U."/>
            <person name="Lin S.S."/>
            <person name="Lindquist E."/>
            <person name="Lipzen A.M."/>
            <person name="Lu C.W."/>
            <person name="De Luna E."/>
            <person name="Martienssen R.A."/>
            <person name="Minamino N."/>
            <person name="Mizutani M."/>
            <person name="Mizutani M."/>
            <person name="Mochizuki N."/>
            <person name="Monte I."/>
            <person name="Mosher R."/>
            <person name="Nagasaki H."/>
            <person name="Nakagami H."/>
            <person name="Naramoto S."/>
            <person name="Nishitani K."/>
            <person name="Ohtani M."/>
            <person name="Okamoto T."/>
            <person name="Okumura M."/>
            <person name="Phillips J."/>
            <person name="Pollak B."/>
            <person name="Reinders A."/>
            <person name="Rovekamp M."/>
            <person name="Sano R."/>
            <person name="Sawa S."/>
            <person name="Schmid M.W."/>
            <person name="Shirakawa M."/>
            <person name="Solano R."/>
            <person name="Spunde A."/>
            <person name="Suetsugu N."/>
            <person name="Sugano S."/>
            <person name="Sugiyama A."/>
            <person name="Sun R."/>
            <person name="Suzuki Y."/>
            <person name="Takenaka M."/>
            <person name="Takezawa D."/>
            <person name="Tomogane H."/>
            <person name="Tsuzuki M."/>
            <person name="Ueda T."/>
            <person name="Umeda M."/>
            <person name="Ward J.M."/>
            <person name="Watanabe Y."/>
            <person name="Yazaki K."/>
            <person name="Yokoyama R."/>
            <person name="Yoshitake Y."/>
            <person name="Yotsui I."/>
            <person name="Zachgo S."/>
            <person name="Schmutz J."/>
        </authorList>
    </citation>
    <scope>NUCLEOTIDE SEQUENCE [LARGE SCALE GENOMIC DNA]</scope>
    <source>
        <strain evidence="9">Tak-1</strain>
    </source>
</reference>
<dbReference type="OrthoDB" id="203097at2759"/>
<dbReference type="InterPro" id="IPR004710">
    <property type="entry name" value="Bilac:Na_transpt"/>
</dbReference>
<protein>
    <submittedName>
        <fullName evidence="8">Uncharacterized protein</fullName>
    </submittedName>
</protein>
<keyword evidence="5 7" id="KW-1133">Transmembrane helix</keyword>
<feature type="transmembrane region" description="Helical" evidence="7">
    <location>
        <begin position="183"/>
        <end position="207"/>
    </location>
</feature>